<name>A0A6J5P1N6_9CAUD</name>
<dbReference type="EMBL" id="LR796748">
    <property type="protein sequence ID" value="CAB4163145.1"/>
    <property type="molecule type" value="Genomic_DNA"/>
</dbReference>
<protein>
    <submittedName>
        <fullName evidence="1">Uncharacterized protein</fullName>
    </submittedName>
</protein>
<accession>A0A6J5P1N6</accession>
<proteinExistence type="predicted"/>
<evidence type="ECO:0000313" key="1">
    <source>
        <dbReference type="EMBL" id="CAB4163145.1"/>
    </source>
</evidence>
<reference evidence="1" key="1">
    <citation type="submission" date="2020-04" db="EMBL/GenBank/DDBJ databases">
        <authorList>
            <person name="Chiriac C."/>
            <person name="Salcher M."/>
            <person name="Ghai R."/>
            <person name="Kavagutti S V."/>
        </authorList>
    </citation>
    <scope>NUCLEOTIDE SEQUENCE</scope>
</reference>
<gene>
    <name evidence="1" type="ORF">UFOVP811_8</name>
</gene>
<organism evidence="1">
    <name type="scientific">uncultured Caudovirales phage</name>
    <dbReference type="NCBI Taxonomy" id="2100421"/>
    <lineage>
        <taxon>Viruses</taxon>
        <taxon>Duplodnaviria</taxon>
        <taxon>Heunggongvirae</taxon>
        <taxon>Uroviricota</taxon>
        <taxon>Caudoviricetes</taxon>
        <taxon>Peduoviridae</taxon>
        <taxon>Maltschvirus</taxon>
        <taxon>Maltschvirus maltsch</taxon>
    </lineage>
</organism>
<sequence length="114" mass="13310">MITIPTDLVPQLEQELRKGWQKNRIEAEVQAKQNEKINKQKHRSIDGLGQLTARIPPTAYHFWGQKLGYECWNDKAFMDEFLRDNPECRVNSGGTKEIHVGWTPTNVRSRTVYQ</sequence>